<dbReference type="GO" id="GO:0016020">
    <property type="term" value="C:membrane"/>
    <property type="evidence" value="ECO:0007669"/>
    <property type="project" value="InterPro"/>
</dbReference>
<protein>
    <recommendedName>
        <fullName evidence="2">histidine kinase</fullName>
        <ecNumber evidence="2">2.7.13.3</ecNumber>
    </recommendedName>
</protein>
<feature type="transmembrane region" description="Helical" evidence="9">
    <location>
        <begin position="124"/>
        <end position="151"/>
    </location>
</feature>
<comment type="catalytic activity">
    <reaction evidence="1">
        <text>ATP + protein L-histidine = ADP + protein N-phospho-L-histidine.</text>
        <dbReference type="EC" id="2.7.13.3"/>
    </reaction>
</comment>
<keyword evidence="12" id="KW-1185">Reference proteome</keyword>
<evidence type="ECO:0000256" key="8">
    <source>
        <dbReference type="ARBA" id="ARBA00023012"/>
    </source>
</evidence>
<dbReference type="SUPFAM" id="SSF55874">
    <property type="entry name" value="ATPase domain of HSP90 chaperone/DNA topoisomerase II/histidine kinase"/>
    <property type="match status" value="1"/>
</dbReference>
<dbReference type="EMBL" id="JACYHB010000003">
    <property type="protein sequence ID" value="MBD8078468.1"/>
    <property type="molecule type" value="Genomic_DNA"/>
</dbReference>
<dbReference type="GO" id="GO:0000155">
    <property type="term" value="F:phosphorelay sensor kinase activity"/>
    <property type="evidence" value="ECO:0007669"/>
    <property type="project" value="InterPro"/>
</dbReference>
<feature type="transmembrane region" description="Helical" evidence="9">
    <location>
        <begin position="171"/>
        <end position="193"/>
    </location>
</feature>
<evidence type="ECO:0000256" key="7">
    <source>
        <dbReference type="ARBA" id="ARBA00022840"/>
    </source>
</evidence>
<evidence type="ECO:0000256" key="9">
    <source>
        <dbReference type="SAM" id="Phobius"/>
    </source>
</evidence>
<dbReference type="GO" id="GO:0005524">
    <property type="term" value="F:ATP binding"/>
    <property type="evidence" value="ECO:0007669"/>
    <property type="project" value="UniProtKB-KW"/>
</dbReference>
<name>A0A927G837_9MICO</name>
<keyword evidence="4" id="KW-0808">Transferase</keyword>
<keyword evidence="7" id="KW-0067">ATP-binding</keyword>
<proteinExistence type="predicted"/>
<keyword evidence="5" id="KW-0547">Nucleotide-binding</keyword>
<dbReference type="CDD" id="cd16917">
    <property type="entry name" value="HATPase_UhpB-NarQ-NarX-like"/>
    <property type="match status" value="1"/>
</dbReference>
<feature type="transmembrane region" description="Helical" evidence="9">
    <location>
        <begin position="33"/>
        <end position="55"/>
    </location>
</feature>
<dbReference type="Pfam" id="PF07730">
    <property type="entry name" value="HisKA_3"/>
    <property type="match status" value="1"/>
</dbReference>
<keyword evidence="9" id="KW-1133">Transmembrane helix</keyword>
<dbReference type="GO" id="GO:0046983">
    <property type="term" value="F:protein dimerization activity"/>
    <property type="evidence" value="ECO:0007669"/>
    <property type="project" value="InterPro"/>
</dbReference>
<evidence type="ECO:0000256" key="4">
    <source>
        <dbReference type="ARBA" id="ARBA00022679"/>
    </source>
</evidence>
<evidence type="ECO:0000259" key="10">
    <source>
        <dbReference type="Pfam" id="PF07730"/>
    </source>
</evidence>
<evidence type="ECO:0000256" key="3">
    <source>
        <dbReference type="ARBA" id="ARBA00022553"/>
    </source>
</evidence>
<organism evidence="11 12">
    <name type="scientific">Cellulosimicrobium arenosum</name>
    <dbReference type="NCBI Taxonomy" id="2708133"/>
    <lineage>
        <taxon>Bacteria</taxon>
        <taxon>Bacillati</taxon>
        <taxon>Actinomycetota</taxon>
        <taxon>Actinomycetes</taxon>
        <taxon>Micrococcales</taxon>
        <taxon>Promicromonosporaceae</taxon>
        <taxon>Cellulosimicrobium</taxon>
    </lineage>
</organism>
<gene>
    <name evidence="11" type="ORF">IF651_05270</name>
</gene>
<dbReference type="Gene3D" id="3.30.565.10">
    <property type="entry name" value="Histidine kinase-like ATPase, C-terminal domain"/>
    <property type="match status" value="1"/>
</dbReference>
<evidence type="ECO:0000256" key="1">
    <source>
        <dbReference type="ARBA" id="ARBA00000085"/>
    </source>
</evidence>
<dbReference type="InterPro" id="IPR036890">
    <property type="entry name" value="HATPase_C_sf"/>
</dbReference>
<dbReference type="Gene3D" id="1.20.5.1930">
    <property type="match status" value="1"/>
</dbReference>
<dbReference type="AlphaFoldDB" id="A0A927G837"/>
<sequence length="455" mass="46912">MARREGPVDDRPVIGPRTRRVIEPLRSASTVRAGVFLVIGGVVAGAYLVLVAGFAQMFASPQTPRVATAVLAGVSAAIACTPPFLAPVRALEIAAVRTFLDLDLPTPDGATPPSSATRWRSAAWYGLHLVLGALVLLVVLLAVPVAIQLALSALGLEPILLTDWRPWDLVPAWAGVWALALVAVALLLVLPYVAAGARALLRQAAWPLLGPDQSERIAELEAAADRAAEQGRLARDLHDSVGHALTVTTLQAAAASRLLATDPDAARRALTAIEETGRTAMADLDHVLGLLRTGSAGPDRRPARTLADVDALLDDARLAGAVVRRTGPGAGQDLPRATSLEAYRVVQEALTNALRHAPGAPVDVEVGTAVDPRGALRVEIRNPVGSEAARPVGGGRGIAGMAERVRLLRGDFSAGPVVPVEVAGPGSEPDAGTWVVRATFPLGAASGTGGGGAGR</sequence>
<evidence type="ECO:0000256" key="2">
    <source>
        <dbReference type="ARBA" id="ARBA00012438"/>
    </source>
</evidence>
<dbReference type="Proteomes" id="UP000610846">
    <property type="component" value="Unassembled WGS sequence"/>
</dbReference>
<evidence type="ECO:0000313" key="11">
    <source>
        <dbReference type="EMBL" id="MBD8078468.1"/>
    </source>
</evidence>
<evidence type="ECO:0000256" key="5">
    <source>
        <dbReference type="ARBA" id="ARBA00022741"/>
    </source>
</evidence>
<feature type="domain" description="Signal transduction histidine kinase subgroup 3 dimerisation and phosphoacceptor" evidence="10">
    <location>
        <begin position="229"/>
        <end position="294"/>
    </location>
</feature>
<keyword evidence="9" id="KW-0812">Transmembrane</keyword>
<accession>A0A927G837</accession>
<dbReference type="InterPro" id="IPR050482">
    <property type="entry name" value="Sensor_HK_TwoCompSys"/>
</dbReference>
<dbReference type="PANTHER" id="PTHR24421">
    <property type="entry name" value="NITRATE/NITRITE SENSOR PROTEIN NARX-RELATED"/>
    <property type="match status" value="1"/>
</dbReference>
<keyword evidence="9" id="KW-0472">Membrane</keyword>
<keyword evidence="3" id="KW-0597">Phosphoprotein</keyword>
<reference evidence="11" key="2">
    <citation type="submission" date="2020-09" db="EMBL/GenBank/DDBJ databases">
        <authorList>
            <person name="Yu Y."/>
        </authorList>
    </citation>
    <scope>NUCLEOTIDE SEQUENCE</scope>
    <source>
        <strain evidence="11">KCTC 49039</strain>
    </source>
</reference>
<dbReference type="RefSeq" id="WP_191828052.1">
    <property type="nucleotide sequence ID" value="NZ_JACYHB010000003.1"/>
</dbReference>
<evidence type="ECO:0000313" key="12">
    <source>
        <dbReference type="Proteomes" id="UP000610846"/>
    </source>
</evidence>
<keyword evidence="6 11" id="KW-0418">Kinase</keyword>
<comment type="caution">
    <text evidence="11">The sequence shown here is derived from an EMBL/GenBank/DDBJ whole genome shotgun (WGS) entry which is preliminary data.</text>
</comment>
<dbReference type="EC" id="2.7.13.3" evidence="2"/>
<dbReference type="InterPro" id="IPR011712">
    <property type="entry name" value="Sig_transdc_His_kin_sub3_dim/P"/>
</dbReference>
<reference evidence="11" key="1">
    <citation type="journal article" date="2018" name="Curr. Microbiol.">
        <title>Cellulosimicrobium arenosum sp. nov., Isolated from Marine Sediment Sand.</title>
        <authorList>
            <person name="Oh M."/>
            <person name="Kim J.H."/>
            <person name="Yoon J.H."/>
            <person name="Schumann P."/>
            <person name="Kim W."/>
        </authorList>
    </citation>
    <scope>NUCLEOTIDE SEQUENCE</scope>
    <source>
        <strain evidence="11">KCTC 49039</strain>
    </source>
</reference>
<keyword evidence="8" id="KW-0902">Two-component regulatory system</keyword>
<dbReference type="PANTHER" id="PTHR24421:SF10">
    <property type="entry name" value="NITRATE_NITRITE SENSOR PROTEIN NARQ"/>
    <property type="match status" value="1"/>
</dbReference>
<evidence type="ECO:0000256" key="6">
    <source>
        <dbReference type="ARBA" id="ARBA00022777"/>
    </source>
</evidence>